<keyword evidence="2" id="KW-0863">Zinc-finger</keyword>
<dbReference type="OrthoDB" id="6516218at2759"/>
<dbReference type="VEuPathDB" id="VectorBase:SSCA003926"/>
<sequence length="170" mass="19662">MLIDQLLSPKNSIRNRHLKKALLTIKSSSTKLRDKNNDNNNNTIGLSDSFEMNDEIGEEKTKLSSNILVSKLDDSGAKMNHSDRFKCGSSSSNSSTLAISETFKRTRYSGVGRYRCPWPECSYTPHFLRDLRRHMFKHTGDKRYKCSQCRFVSVWKTSLLQHQRKKHGLY</sequence>
<dbReference type="SUPFAM" id="SSF57667">
    <property type="entry name" value="beta-beta-alpha zinc fingers"/>
    <property type="match status" value="1"/>
</dbReference>
<evidence type="ECO:0000313" key="2">
    <source>
        <dbReference type="EMBL" id="KPM06790.1"/>
    </source>
</evidence>
<reference evidence="2 3" key="1">
    <citation type="journal article" date="2015" name="Parasit. Vectors">
        <title>Draft genome of the scabies mite.</title>
        <authorList>
            <person name="Rider S.D.Jr."/>
            <person name="Morgan M.S."/>
            <person name="Arlian L.G."/>
        </authorList>
    </citation>
    <scope>NUCLEOTIDE SEQUENCE [LARGE SCALE GENOMIC DNA]</scope>
    <source>
        <strain evidence="2">Arlian Lab</strain>
    </source>
</reference>
<comment type="caution">
    <text evidence="2">The sequence shown here is derived from an EMBL/GenBank/DDBJ whole genome shotgun (WGS) entry which is preliminary data.</text>
</comment>
<dbReference type="Proteomes" id="UP000616769">
    <property type="component" value="Unassembled WGS sequence"/>
</dbReference>
<proteinExistence type="predicted"/>
<dbReference type="PROSITE" id="PS50157">
    <property type="entry name" value="ZINC_FINGER_C2H2_2"/>
    <property type="match status" value="1"/>
</dbReference>
<gene>
    <name evidence="2" type="ORF">QR98_0052690</name>
</gene>
<protein>
    <submittedName>
        <fullName evidence="2">Zinc-finger double domain containing protein 3</fullName>
    </submittedName>
</protein>
<evidence type="ECO:0000313" key="3">
    <source>
        <dbReference type="Proteomes" id="UP000616769"/>
    </source>
</evidence>
<dbReference type="EMBL" id="JXLN01011116">
    <property type="protein sequence ID" value="KPM06790.1"/>
    <property type="molecule type" value="Genomic_DNA"/>
</dbReference>
<keyword evidence="2" id="KW-0479">Metal-binding</keyword>
<organism evidence="2 3">
    <name type="scientific">Sarcoptes scabiei</name>
    <name type="common">Itch mite</name>
    <name type="synonym">Acarus scabiei</name>
    <dbReference type="NCBI Taxonomy" id="52283"/>
    <lineage>
        <taxon>Eukaryota</taxon>
        <taxon>Metazoa</taxon>
        <taxon>Ecdysozoa</taxon>
        <taxon>Arthropoda</taxon>
        <taxon>Chelicerata</taxon>
        <taxon>Arachnida</taxon>
        <taxon>Acari</taxon>
        <taxon>Acariformes</taxon>
        <taxon>Sarcoptiformes</taxon>
        <taxon>Astigmata</taxon>
        <taxon>Psoroptidia</taxon>
        <taxon>Sarcoptoidea</taxon>
        <taxon>Sarcoptidae</taxon>
        <taxon>Sarcoptinae</taxon>
        <taxon>Sarcoptes</taxon>
    </lineage>
</organism>
<evidence type="ECO:0000259" key="1">
    <source>
        <dbReference type="PROSITE" id="PS50157"/>
    </source>
</evidence>
<dbReference type="InterPro" id="IPR036236">
    <property type="entry name" value="Znf_C2H2_sf"/>
</dbReference>
<dbReference type="Gene3D" id="3.30.160.60">
    <property type="entry name" value="Classic Zinc Finger"/>
    <property type="match status" value="1"/>
</dbReference>
<dbReference type="GO" id="GO:0008270">
    <property type="term" value="F:zinc ion binding"/>
    <property type="evidence" value="ECO:0007669"/>
    <property type="project" value="UniProtKB-KW"/>
</dbReference>
<name>A0A132A8P3_SARSC</name>
<feature type="domain" description="C2H2-type" evidence="1">
    <location>
        <begin position="114"/>
        <end position="143"/>
    </location>
</feature>
<keyword evidence="2" id="KW-0862">Zinc</keyword>
<accession>A0A132A8P3</accession>
<dbReference type="AlphaFoldDB" id="A0A132A8P3"/>
<dbReference type="SMART" id="SM00355">
    <property type="entry name" value="ZnF_C2H2"/>
    <property type="match status" value="2"/>
</dbReference>
<dbReference type="InterPro" id="IPR013087">
    <property type="entry name" value="Znf_C2H2_type"/>
</dbReference>